<evidence type="ECO:0000313" key="3">
    <source>
        <dbReference type="Proteomes" id="UP000475862"/>
    </source>
</evidence>
<feature type="transmembrane region" description="Helical" evidence="1">
    <location>
        <begin position="210"/>
        <end position="230"/>
    </location>
</feature>
<comment type="caution">
    <text evidence="2">The sequence shown here is derived from an EMBL/GenBank/DDBJ whole genome shotgun (WGS) entry which is preliminary data.</text>
</comment>
<name>A0A6G0TCB9_APHGL</name>
<proteinExistence type="predicted"/>
<organism evidence="2 3">
    <name type="scientific">Aphis glycines</name>
    <name type="common">Soybean aphid</name>
    <dbReference type="NCBI Taxonomy" id="307491"/>
    <lineage>
        <taxon>Eukaryota</taxon>
        <taxon>Metazoa</taxon>
        <taxon>Ecdysozoa</taxon>
        <taxon>Arthropoda</taxon>
        <taxon>Hexapoda</taxon>
        <taxon>Insecta</taxon>
        <taxon>Pterygota</taxon>
        <taxon>Neoptera</taxon>
        <taxon>Paraneoptera</taxon>
        <taxon>Hemiptera</taxon>
        <taxon>Sternorrhyncha</taxon>
        <taxon>Aphidomorpha</taxon>
        <taxon>Aphidoidea</taxon>
        <taxon>Aphididae</taxon>
        <taxon>Aphidini</taxon>
        <taxon>Aphis</taxon>
        <taxon>Aphis</taxon>
    </lineage>
</organism>
<reference evidence="2 3" key="1">
    <citation type="submission" date="2019-08" db="EMBL/GenBank/DDBJ databases">
        <title>The genome of the soybean aphid Biotype 1, its phylome, world population structure and adaptation to the North American continent.</title>
        <authorList>
            <person name="Giordano R."/>
            <person name="Donthu R.K."/>
            <person name="Hernandez A.G."/>
            <person name="Wright C.L."/>
            <person name="Zimin A.V."/>
        </authorList>
    </citation>
    <scope>NUCLEOTIDE SEQUENCE [LARGE SCALE GENOMIC DNA]</scope>
    <source>
        <tissue evidence="2">Whole aphids</tissue>
    </source>
</reference>
<dbReference type="AlphaFoldDB" id="A0A6G0TCB9"/>
<feature type="transmembrane region" description="Helical" evidence="1">
    <location>
        <begin position="95"/>
        <end position="113"/>
    </location>
</feature>
<keyword evidence="3" id="KW-1185">Reference proteome</keyword>
<sequence>MEKKYLLSNFEGLFLHHGKSSSLHPIGIPLYPVPTIFLSGVTIQAPTCVTGSLLRFATKNAVAIKKSSQLKKSFLFLHKYKFSLVEQIAASNSLPLIWCSILCIISYFGIYYAKIIRMPAGCSDLSFTVIFPLNTYAKHIILSTNGVVTIQNGRHCVHNFKCYHDQAMRHELLLSIYLFIIYRILFYHPITVIGWPDIGVIKDIFNRGHRVIGLSLNFSLYFIVLITIHLHNSLDSRSST</sequence>
<dbReference type="Proteomes" id="UP000475862">
    <property type="component" value="Unassembled WGS sequence"/>
</dbReference>
<keyword evidence="1" id="KW-1133">Transmembrane helix</keyword>
<feature type="transmembrane region" description="Helical" evidence="1">
    <location>
        <begin position="172"/>
        <end position="190"/>
    </location>
</feature>
<keyword evidence="1" id="KW-0812">Transmembrane</keyword>
<gene>
    <name evidence="2" type="ORF">AGLY_011723</name>
</gene>
<evidence type="ECO:0000313" key="2">
    <source>
        <dbReference type="EMBL" id="KAE9529627.1"/>
    </source>
</evidence>
<feature type="non-terminal residue" evidence="2">
    <location>
        <position position="240"/>
    </location>
</feature>
<accession>A0A6G0TCB9</accession>
<keyword evidence="1" id="KW-0472">Membrane</keyword>
<protein>
    <submittedName>
        <fullName evidence="2">Uncharacterized protein</fullName>
    </submittedName>
</protein>
<dbReference type="EMBL" id="VYZN01000044">
    <property type="protein sequence ID" value="KAE9529627.1"/>
    <property type="molecule type" value="Genomic_DNA"/>
</dbReference>
<evidence type="ECO:0000256" key="1">
    <source>
        <dbReference type="SAM" id="Phobius"/>
    </source>
</evidence>